<organism evidence="5 6">
    <name type="scientific">Roseivirga pacifica</name>
    <dbReference type="NCBI Taxonomy" id="1267423"/>
    <lineage>
        <taxon>Bacteria</taxon>
        <taxon>Pseudomonadati</taxon>
        <taxon>Bacteroidota</taxon>
        <taxon>Cytophagia</taxon>
        <taxon>Cytophagales</taxon>
        <taxon>Roseivirgaceae</taxon>
        <taxon>Roseivirga</taxon>
    </lineage>
</organism>
<dbReference type="InterPro" id="IPR050221">
    <property type="entry name" value="26S_Proteasome_ATPase"/>
</dbReference>
<dbReference type="InterPro" id="IPR027417">
    <property type="entry name" value="P-loop_NTPase"/>
</dbReference>
<proteinExistence type="inferred from homology"/>
<evidence type="ECO:0000313" key="5">
    <source>
        <dbReference type="EMBL" id="SEW44191.1"/>
    </source>
</evidence>
<evidence type="ECO:0000256" key="2">
    <source>
        <dbReference type="ARBA" id="ARBA00022741"/>
    </source>
</evidence>
<dbReference type="EMBL" id="FOIR01000006">
    <property type="protein sequence ID" value="SEW44191.1"/>
    <property type="molecule type" value="Genomic_DNA"/>
</dbReference>
<accession>A0A1I0RTT8</accession>
<dbReference type="SUPFAM" id="SSF52540">
    <property type="entry name" value="P-loop containing nucleoside triphosphate hydrolases"/>
    <property type="match status" value="1"/>
</dbReference>
<reference evidence="6" key="1">
    <citation type="submission" date="2016-10" db="EMBL/GenBank/DDBJ databases">
        <authorList>
            <person name="Varghese N."/>
            <person name="Submissions S."/>
        </authorList>
    </citation>
    <scope>NUCLEOTIDE SEQUENCE [LARGE SCALE GENOMIC DNA]</scope>
    <source>
        <strain evidence="6">CGMCC 1.12402</strain>
    </source>
</reference>
<name>A0A1I0RTT8_9BACT</name>
<evidence type="ECO:0000256" key="3">
    <source>
        <dbReference type="ARBA" id="ARBA00022840"/>
    </source>
</evidence>
<evidence type="ECO:0000256" key="1">
    <source>
        <dbReference type="ARBA" id="ARBA00006914"/>
    </source>
</evidence>
<dbReference type="GO" id="GO:0005524">
    <property type="term" value="F:ATP binding"/>
    <property type="evidence" value="ECO:0007669"/>
    <property type="project" value="UniProtKB-KW"/>
</dbReference>
<dbReference type="Proteomes" id="UP000199437">
    <property type="component" value="Unassembled WGS sequence"/>
</dbReference>
<dbReference type="InterPro" id="IPR003593">
    <property type="entry name" value="AAA+_ATPase"/>
</dbReference>
<dbReference type="GO" id="GO:0016887">
    <property type="term" value="F:ATP hydrolysis activity"/>
    <property type="evidence" value="ECO:0007669"/>
    <property type="project" value="InterPro"/>
</dbReference>
<comment type="similarity">
    <text evidence="1">Belongs to the AAA ATPase family.</text>
</comment>
<evidence type="ECO:0000313" key="6">
    <source>
        <dbReference type="Proteomes" id="UP000199437"/>
    </source>
</evidence>
<evidence type="ECO:0000259" key="4">
    <source>
        <dbReference type="SMART" id="SM00382"/>
    </source>
</evidence>
<dbReference type="PANTHER" id="PTHR23073">
    <property type="entry name" value="26S PROTEASOME REGULATORY SUBUNIT"/>
    <property type="match status" value="1"/>
</dbReference>
<keyword evidence="6" id="KW-1185">Reference proteome</keyword>
<feature type="domain" description="AAA+ ATPase" evidence="4">
    <location>
        <begin position="261"/>
        <end position="393"/>
    </location>
</feature>
<dbReference type="SMART" id="SM00382">
    <property type="entry name" value="AAA"/>
    <property type="match status" value="1"/>
</dbReference>
<sequence length="469" mass="53689">MGLLGNKISLDKETNSCNMVMTPITKNAQTINLELTWFEEVLHTRLNTYLNVNAEQKSIYDIPPPELNKEDSYYGGLVSYYSMSFAERIALILALIPHVRPNLLDILFTKNESLNRGYTEFGGIHGNFHSGFIPTGETLAFVLSGNNLEERLNLLKLFNPEHFFFRHGILKMEKGQTNMDEPLLSSVLKISDEYLSLLTMGEAYRPEYSTQFPAKRIETKLNWEDLVLTDHVREELEDIITWIRHGNTLMNDWGLEKRVKQGYRAMFYGPPGTGKTLTACLIGKALGIDTYRIDLSMIVSKFIGETEKNLANVFDQAENKNWILFFDEADALFGKRTNTTSSNDRHANQEVAYLLQRIEDFAGITILASNLKGNLDDAFARRFQSMIYFPVPDREQRLLLWEKGFNGKLQIDDKIDWLKIADEYEITGGSITNVLRHCSIKAIQRDSKKVFMKDIVSGIKKEHQKEGKA</sequence>
<dbReference type="CDD" id="cd19481">
    <property type="entry name" value="RecA-like_protease"/>
    <property type="match status" value="1"/>
</dbReference>
<keyword evidence="3" id="KW-0067">ATP-binding</keyword>
<protein>
    <submittedName>
        <fullName evidence="5">ATPase family associated with various cellular activities (AAA)</fullName>
    </submittedName>
</protein>
<dbReference type="Pfam" id="PF00004">
    <property type="entry name" value="AAA"/>
    <property type="match status" value="1"/>
</dbReference>
<gene>
    <name evidence="5" type="ORF">SAMN05216290_4047</name>
</gene>
<dbReference type="Gene3D" id="3.40.50.300">
    <property type="entry name" value="P-loop containing nucleotide triphosphate hydrolases"/>
    <property type="match status" value="1"/>
</dbReference>
<dbReference type="AlphaFoldDB" id="A0A1I0RTT8"/>
<dbReference type="InterPro" id="IPR003959">
    <property type="entry name" value="ATPase_AAA_core"/>
</dbReference>
<dbReference type="STRING" id="1267423.SAMN05216290_4047"/>
<keyword evidence="2" id="KW-0547">Nucleotide-binding</keyword>